<dbReference type="InterPro" id="IPR000731">
    <property type="entry name" value="SSD"/>
</dbReference>
<feature type="transmembrane region" description="Helical" evidence="7">
    <location>
        <begin position="333"/>
        <end position="359"/>
    </location>
</feature>
<dbReference type="RefSeq" id="WP_007577604.1">
    <property type="nucleotide sequence ID" value="NZ_AGUD01000259.1"/>
</dbReference>
<keyword evidence="10" id="KW-1185">Reference proteome</keyword>
<dbReference type="GO" id="GO:0005886">
    <property type="term" value="C:plasma membrane"/>
    <property type="evidence" value="ECO:0007669"/>
    <property type="project" value="UniProtKB-SubCell"/>
</dbReference>
<feature type="transmembrane region" description="Helical" evidence="7">
    <location>
        <begin position="675"/>
        <end position="699"/>
    </location>
</feature>
<keyword evidence="5 7" id="KW-0472">Membrane</keyword>
<name>H0E9F6_9ACTN</name>
<dbReference type="PANTHER" id="PTHR33406">
    <property type="entry name" value="MEMBRANE PROTEIN MJ1562-RELATED"/>
    <property type="match status" value="1"/>
</dbReference>
<protein>
    <submittedName>
        <fullName evidence="9">Integral membrane protein</fullName>
    </submittedName>
</protein>
<dbReference type="PANTHER" id="PTHR33406:SF13">
    <property type="entry name" value="MEMBRANE PROTEIN YDFJ"/>
    <property type="match status" value="1"/>
</dbReference>
<keyword evidence="2" id="KW-1003">Cell membrane</keyword>
<dbReference type="OrthoDB" id="7051771at2"/>
<dbReference type="AlphaFoldDB" id="H0E9F6"/>
<evidence type="ECO:0000256" key="7">
    <source>
        <dbReference type="SAM" id="Phobius"/>
    </source>
</evidence>
<evidence type="ECO:0000256" key="6">
    <source>
        <dbReference type="SAM" id="MobiDB-lite"/>
    </source>
</evidence>
<reference evidence="9 10" key="1">
    <citation type="journal article" date="2013" name="Biodegradation">
        <title>Quantitative proteomic analysis of ibuprofen-degrading Patulibacter sp. strain I11.</title>
        <authorList>
            <person name="Almeida B."/>
            <person name="Kjeldal H."/>
            <person name="Lolas I."/>
            <person name="Knudsen A.D."/>
            <person name="Carvalho G."/>
            <person name="Nielsen K.L."/>
            <person name="Barreto Crespo M.T."/>
            <person name="Stensballe A."/>
            <person name="Nielsen J.L."/>
        </authorList>
    </citation>
    <scope>NUCLEOTIDE SEQUENCE [LARGE SCALE GENOMIC DNA]</scope>
    <source>
        <strain evidence="9 10">I11</strain>
    </source>
</reference>
<feature type="transmembrane region" description="Helical" evidence="7">
    <location>
        <begin position="565"/>
        <end position="583"/>
    </location>
</feature>
<feature type="transmembrane region" description="Helical" evidence="7">
    <location>
        <begin position="214"/>
        <end position="241"/>
    </location>
</feature>
<proteinExistence type="predicted"/>
<accession>H0E9F6</accession>
<evidence type="ECO:0000256" key="5">
    <source>
        <dbReference type="ARBA" id="ARBA00023136"/>
    </source>
</evidence>
<evidence type="ECO:0000313" key="9">
    <source>
        <dbReference type="EMBL" id="EHN09689.1"/>
    </source>
</evidence>
<feature type="transmembrane region" description="Helical" evidence="7">
    <location>
        <begin position="711"/>
        <end position="734"/>
    </location>
</feature>
<feature type="transmembrane region" description="Helical" evidence="7">
    <location>
        <begin position="633"/>
        <end position="654"/>
    </location>
</feature>
<feature type="transmembrane region" description="Helical" evidence="7">
    <location>
        <begin position="307"/>
        <end position="327"/>
    </location>
</feature>
<feature type="domain" description="SSD" evidence="8">
    <location>
        <begin position="566"/>
        <end position="733"/>
    </location>
</feature>
<dbReference type="InterPro" id="IPR004869">
    <property type="entry name" value="MMPL_dom"/>
</dbReference>
<evidence type="ECO:0000313" key="10">
    <source>
        <dbReference type="Proteomes" id="UP000005143"/>
    </source>
</evidence>
<sequence length="773" mass="79652">MSSTRITSPPGGASGPPHDETHGLLARVVRRTSRAAARRPKLTILLWVLLVVGLTVAGGMTGTKSIDSSQSGVGESKVADQRVDDAGLRGLASETILVRSGDAATTATTARAVEARIAKLPEVASVLSPVSRSDSSSAGMSRDGGRAVLVRAELRGDPEDAGDHSKPVTKAVAAVKAEHPGVTIAQTGSGSVNDAIDTMVGDDLQRAELFSVPITLIILVLAFGALVAASVPLLLGITSVIGAMGASSIASQVAPSGDSTASLLVLIGLAVGVDYSLFYIRREREERRRGRGPEAALDAAAATAGRAILVSGVTVMVALAGLLITGVPDFTSMAIGTILVVAIALVGSLTVLPAVLGLLGDRIDRGRIPLIGRRRRPRMVANGRGGVQPAKEHRAWSAIARTVTRRPGVSLTIAVCLLGALAVPALNMHTAEQGVSSLPPGIAAVEAQKQIEKSFPGAPGSSDIVVSGHGLDGARQTAALHALGERAIRVTEGRGPIDVRVSKDARTAVVSVPMPDVDNDTTKGVVRELRRDVAPTASRVGPGASAKVTGDGAGSLDFSERVSDSMPLVLAFVLGLAFLLLVASFRSARLAAAVIGLNLLSIAATYGVITAVFQNTWAEDLLNFHSTGTITAWLPLMSFVILFGLSMDYTILVLERIREARANGRSPRDAAAEGVAATASTVTSAAIVMVAVFAIFATLRLLEMKQMGVGLASAILLDATIVRAVALPAAVALLGDKGMPIGRRSRRRATSARAWDDQRTAGSAQPVADGHAR</sequence>
<comment type="subcellular location">
    <subcellularLocation>
        <location evidence="1">Cell membrane</location>
        <topology evidence="1">Multi-pass membrane protein</topology>
    </subcellularLocation>
</comment>
<dbReference type="Pfam" id="PF03176">
    <property type="entry name" value="MMPL"/>
    <property type="match status" value="2"/>
</dbReference>
<gene>
    <name evidence="9" type="ORF">PAI11_34750</name>
</gene>
<evidence type="ECO:0000256" key="1">
    <source>
        <dbReference type="ARBA" id="ARBA00004651"/>
    </source>
</evidence>
<feature type="region of interest" description="Disordered" evidence="6">
    <location>
        <begin position="1"/>
        <end position="21"/>
    </location>
</feature>
<dbReference type="InterPro" id="IPR050545">
    <property type="entry name" value="Mycobact_MmpL"/>
</dbReference>
<dbReference type="PATRIC" id="fig|1097667.3.peg.3447"/>
<keyword evidence="4 7" id="KW-1133">Transmembrane helix</keyword>
<feature type="domain" description="SSD" evidence="8">
    <location>
        <begin position="219"/>
        <end position="358"/>
    </location>
</feature>
<dbReference type="Gene3D" id="1.20.1640.10">
    <property type="entry name" value="Multidrug efflux transporter AcrB transmembrane domain"/>
    <property type="match status" value="2"/>
</dbReference>
<evidence type="ECO:0000256" key="3">
    <source>
        <dbReference type="ARBA" id="ARBA00022692"/>
    </source>
</evidence>
<dbReference type="EMBL" id="AGUD01000259">
    <property type="protein sequence ID" value="EHN09689.1"/>
    <property type="molecule type" value="Genomic_DNA"/>
</dbReference>
<evidence type="ECO:0000256" key="2">
    <source>
        <dbReference type="ARBA" id="ARBA00022475"/>
    </source>
</evidence>
<feature type="region of interest" description="Disordered" evidence="6">
    <location>
        <begin position="744"/>
        <end position="773"/>
    </location>
</feature>
<organism evidence="9 10">
    <name type="scientific">Patulibacter medicamentivorans</name>
    <dbReference type="NCBI Taxonomy" id="1097667"/>
    <lineage>
        <taxon>Bacteria</taxon>
        <taxon>Bacillati</taxon>
        <taxon>Actinomycetota</taxon>
        <taxon>Thermoleophilia</taxon>
        <taxon>Solirubrobacterales</taxon>
        <taxon>Patulibacteraceae</taxon>
        <taxon>Patulibacter</taxon>
    </lineage>
</organism>
<feature type="transmembrane region" description="Helical" evidence="7">
    <location>
        <begin position="590"/>
        <end position="613"/>
    </location>
</feature>
<dbReference type="SUPFAM" id="SSF82866">
    <property type="entry name" value="Multidrug efflux transporter AcrB transmembrane domain"/>
    <property type="match status" value="2"/>
</dbReference>
<feature type="transmembrane region" description="Helical" evidence="7">
    <location>
        <begin position="408"/>
        <end position="426"/>
    </location>
</feature>
<keyword evidence="3 7" id="KW-0812">Transmembrane</keyword>
<comment type="caution">
    <text evidence="9">The sequence shown here is derived from an EMBL/GenBank/DDBJ whole genome shotgun (WGS) entry which is preliminary data.</text>
</comment>
<evidence type="ECO:0000256" key="4">
    <source>
        <dbReference type="ARBA" id="ARBA00022989"/>
    </source>
</evidence>
<dbReference type="PROSITE" id="PS50156">
    <property type="entry name" value="SSD"/>
    <property type="match status" value="2"/>
</dbReference>
<dbReference type="Proteomes" id="UP000005143">
    <property type="component" value="Unassembled WGS sequence"/>
</dbReference>
<evidence type="ECO:0000259" key="8">
    <source>
        <dbReference type="PROSITE" id="PS50156"/>
    </source>
</evidence>
<feature type="transmembrane region" description="Helical" evidence="7">
    <location>
        <begin position="261"/>
        <end position="280"/>
    </location>
</feature>
<feature type="transmembrane region" description="Helical" evidence="7">
    <location>
        <begin position="44"/>
        <end position="62"/>
    </location>
</feature>